<dbReference type="PANTHER" id="PTHR37312">
    <property type="entry name" value="MEMBRANE-BOUND ACYLTRANSFERASE YKRP-RELATED"/>
    <property type="match status" value="1"/>
</dbReference>
<feature type="transmembrane region" description="Helical" evidence="1">
    <location>
        <begin position="71"/>
        <end position="88"/>
    </location>
</feature>
<dbReference type="Proteomes" id="UP000836597">
    <property type="component" value="Chromosome"/>
</dbReference>
<feature type="domain" description="Acyltransferase 3" evidence="2">
    <location>
        <begin position="6"/>
        <end position="313"/>
    </location>
</feature>
<dbReference type="PANTHER" id="PTHR37312:SF1">
    <property type="entry name" value="MEMBRANE-BOUND ACYLTRANSFERASE YKRP-RELATED"/>
    <property type="match status" value="1"/>
</dbReference>
<proteinExistence type="predicted"/>
<dbReference type="InterPro" id="IPR002656">
    <property type="entry name" value="Acyl_transf_3_dom"/>
</dbReference>
<dbReference type="EMBL" id="CDGJ01000065">
    <property type="protein sequence ID" value="CEJ07788.1"/>
    <property type="molecule type" value="Genomic_DNA"/>
</dbReference>
<protein>
    <submittedName>
        <fullName evidence="3">Acyltransferase family</fullName>
        <ecNumber evidence="3">2.3.1.-</ecNumber>
    </submittedName>
</protein>
<feature type="transmembrane region" description="Helical" evidence="1">
    <location>
        <begin position="269"/>
        <end position="291"/>
    </location>
</feature>
<evidence type="ECO:0000259" key="2">
    <source>
        <dbReference type="Pfam" id="PF01757"/>
    </source>
</evidence>
<keyword evidence="3" id="KW-0012">Acyltransferase</keyword>
<name>A0A8S0VVI9_9FIRM</name>
<feature type="transmembrane region" description="Helical" evidence="1">
    <location>
        <begin position="152"/>
        <end position="170"/>
    </location>
</feature>
<gene>
    <name evidence="3" type="ORF">DEACI_0219</name>
    <name evidence="4" type="ORF">DEACI_2254</name>
</gene>
<evidence type="ECO:0000313" key="5">
    <source>
        <dbReference type="Proteomes" id="UP001071230"/>
    </source>
</evidence>
<feature type="transmembrane region" description="Helical" evidence="1">
    <location>
        <begin position="297"/>
        <end position="316"/>
    </location>
</feature>
<keyword evidence="1" id="KW-1133">Transmembrane helix</keyword>
<evidence type="ECO:0000256" key="1">
    <source>
        <dbReference type="SAM" id="Phobius"/>
    </source>
</evidence>
<feature type="transmembrane region" description="Helical" evidence="1">
    <location>
        <begin position="34"/>
        <end position="51"/>
    </location>
</feature>
<dbReference type="Pfam" id="PF01757">
    <property type="entry name" value="Acyl_transf_3"/>
    <property type="match status" value="1"/>
</dbReference>
<feature type="transmembrane region" description="Helical" evidence="1">
    <location>
        <begin position="176"/>
        <end position="193"/>
    </location>
</feature>
<keyword evidence="3" id="KW-0808">Transferase</keyword>
<feature type="transmembrane region" description="Helical" evidence="1">
    <location>
        <begin position="200"/>
        <end position="220"/>
    </location>
</feature>
<dbReference type="InterPro" id="IPR052734">
    <property type="entry name" value="Nod_factor_acetyltransferase"/>
</dbReference>
<organism evidence="3">
    <name type="scientific">Acididesulfobacillus acetoxydans</name>
    <dbReference type="NCBI Taxonomy" id="1561005"/>
    <lineage>
        <taxon>Bacteria</taxon>
        <taxon>Bacillati</taxon>
        <taxon>Bacillota</taxon>
        <taxon>Clostridia</taxon>
        <taxon>Eubacteriales</taxon>
        <taxon>Peptococcaceae</taxon>
        <taxon>Acididesulfobacillus</taxon>
    </lineage>
</organism>
<dbReference type="AlphaFoldDB" id="A0A8S0VVI9"/>
<sequence>MRNKVLDAVRGLGILLVILGHTNGRPQLLMKFIYSFHMPLFFFVSGYLFNVEKFRKFRWRDFLLYKGRRYIQPYFAFAFTFYLLFVVLPEARAALGGAPVAIQPLEKYLVGIFYSRGTAAWLPVSSPLWFLTALFMTELFFFAVLKLTRTDLARFWLIGLLAFLGYLTSLKLSVKIPWNADTALTALAFFYAGRVLRAKGFVSVPIGLRAIGAAALVSFFAVRYNHIIVSFDDNRYGDGLLMYAGALAGILLAFALAQRLSEGRFLRFLGRNTLLIMGLDFAVLRLVNILLAKVGPAWLLSFILQVLIISLVIVGLRKVPSLYRLYSGKVDG</sequence>
<dbReference type="Proteomes" id="UP001071230">
    <property type="component" value="Unassembled WGS sequence"/>
</dbReference>
<feature type="transmembrane region" description="Helical" evidence="1">
    <location>
        <begin position="240"/>
        <end position="257"/>
    </location>
</feature>
<dbReference type="RefSeq" id="WP_240983377.1">
    <property type="nucleotide sequence ID" value="NZ_CDGJ01000065.1"/>
</dbReference>
<keyword evidence="1" id="KW-0812">Transmembrane</keyword>
<keyword evidence="5" id="KW-1185">Reference proteome</keyword>
<evidence type="ECO:0000313" key="4">
    <source>
        <dbReference type="EMBL" id="CEJ07788.1"/>
    </source>
</evidence>
<dbReference type="EMBL" id="LR746496">
    <property type="protein sequence ID" value="CAA7599593.1"/>
    <property type="molecule type" value="Genomic_DNA"/>
</dbReference>
<evidence type="ECO:0000313" key="3">
    <source>
        <dbReference type="EMBL" id="CAA7599593.1"/>
    </source>
</evidence>
<dbReference type="KEGG" id="aacx:DEACI_0219"/>
<feature type="transmembrane region" description="Helical" evidence="1">
    <location>
        <begin position="128"/>
        <end position="145"/>
    </location>
</feature>
<reference evidence="4" key="1">
    <citation type="submission" date="2014-11" db="EMBL/GenBank/DDBJ databases">
        <authorList>
            <person name="Hornung B.V."/>
        </authorList>
    </citation>
    <scope>NUCLEOTIDE SEQUENCE</scope>
    <source>
        <strain evidence="4">INE</strain>
    </source>
</reference>
<dbReference type="GO" id="GO:0016747">
    <property type="term" value="F:acyltransferase activity, transferring groups other than amino-acyl groups"/>
    <property type="evidence" value="ECO:0007669"/>
    <property type="project" value="InterPro"/>
</dbReference>
<reference evidence="3" key="2">
    <citation type="submission" date="2020-01" db="EMBL/GenBank/DDBJ databases">
        <authorList>
            <person name="Hornung B."/>
        </authorList>
    </citation>
    <scope>NUCLEOTIDE SEQUENCE</scope>
    <source>
        <strain evidence="3">PacBioINE</strain>
    </source>
</reference>
<accession>A0A8S0VVI9</accession>
<dbReference type="EC" id="2.3.1.-" evidence="3"/>
<keyword evidence="1" id="KW-0472">Membrane</keyword>